<evidence type="ECO:0000313" key="2">
    <source>
        <dbReference type="EnsemblPlants" id="LPERR02G18500.1"/>
    </source>
</evidence>
<organism evidence="2 3">
    <name type="scientific">Leersia perrieri</name>
    <dbReference type="NCBI Taxonomy" id="77586"/>
    <lineage>
        <taxon>Eukaryota</taxon>
        <taxon>Viridiplantae</taxon>
        <taxon>Streptophyta</taxon>
        <taxon>Embryophyta</taxon>
        <taxon>Tracheophyta</taxon>
        <taxon>Spermatophyta</taxon>
        <taxon>Magnoliopsida</taxon>
        <taxon>Liliopsida</taxon>
        <taxon>Poales</taxon>
        <taxon>Poaceae</taxon>
        <taxon>BOP clade</taxon>
        <taxon>Oryzoideae</taxon>
        <taxon>Oryzeae</taxon>
        <taxon>Oryzinae</taxon>
        <taxon>Leersia</taxon>
    </lineage>
</organism>
<dbReference type="InterPro" id="IPR036047">
    <property type="entry name" value="F-box-like_dom_sf"/>
</dbReference>
<dbReference type="eggNOG" id="ENOG502RRP0">
    <property type="taxonomic scope" value="Eukaryota"/>
</dbReference>
<dbReference type="Proteomes" id="UP000032180">
    <property type="component" value="Chromosome 2"/>
</dbReference>
<reference evidence="2" key="3">
    <citation type="submission" date="2015-04" db="UniProtKB">
        <authorList>
            <consortium name="EnsemblPlants"/>
        </authorList>
    </citation>
    <scope>IDENTIFICATION</scope>
</reference>
<name>A0A0D9VHT9_9ORYZ</name>
<evidence type="ECO:0000313" key="3">
    <source>
        <dbReference type="Proteomes" id="UP000032180"/>
    </source>
</evidence>
<dbReference type="HOGENOM" id="CLU_109128_0_0_1"/>
<sequence length="175" mass="19840">MTTRSRAAAESSVRFEKRPRPADHDPAADSHQEWRDWTNLAPDLIGEIANHLLSHDVSDYHRFRAACKPWRDLTSDPRAHGHILDRRFRPRNWIVLAITPDSTVATTTRRRLLNLATGSSIRVDLPPLSTHCHMCSTDGLLVLYHRSTNAIRLLDPLTGVLTESPIFTKHNKIGC</sequence>
<reference evidence="3" key="2">
    <citation type="submission" date="2013-12" db="EMBL/GenBank/DDBJ databases">
        <authorList>
            <person name="Yu Y."/>
            <person name="Lee S."/>
            <person name="de Baynast K."/>
            <person name="Wissotski M."/>
            <person name="Liu L."/>
            <person name="Talag J."/>
            <person name="Goicoechea J."/>
            <person name="Angelova A."/>
            <person name="Jetty R."/>
            <person name="Kudrna D."/>
            <person name="Golser W."/>
            <person name="Rivera L."/>
            <person name="Zhang J."/>
            <person name="Wing R."/>
        </authorList>
    </citation>
    <scope>NUCLEOTIDE SEQUENCE</scope>
</reference>
<evidence type="ECO:0008006" key="4">
    <source>
        <dbReference type="Google" id="ProtNLM"/>
    </source>
</evidence>
<dbReference type="EnsemblPlants" id="LPERR02G18500.1">
    <property type="protein sequence ID" value="LPERR02G18500.1"/>
    <property type="gene ID" value="LPERR02G18500"/>
</dbReference>
<proteinExistence type="predicted"/>
<dbReference type="SUPFAM" id="SSF81383">
    <property type="entry name" value="F-box domain"/>
    <property type="match status" value="1"/>
</dbReference>
<dbReference type="PANTHER" id="PTHR33165:SF85">
    <property type="entry name" value="OS08G0285100 PROTEIN"/>
    <property type="match status" value="1"/>
</dbReference>
<dbReference type="AlphaFoldDB" id="A0A0D9VHT9"/>
<reference evidence="2 3" key="1">
    <citation type="submission" date="2012-08" db="EMBL/GenBank/DDBJ databases">
        <title>Oryza genome evolution.</title>
        <authorList>
            <person name="Wing R.A."/>
        </authorList>
    </citation>
    <scope>NUCLEOTIDE SEQUENCE</scope>
</reference>
<feature type="compositionally biased region" description="Basic and acidic residues" evidence="1">
    <location>
        <begin position="13"/>
        <end position="33"/>
    </location>
</feature>
<feature type="region of interest" description="Disordered" evidence="1">
    <location>
        <begin position="1"/>
        <end position="33"/>
    </location>
</feature>
<accession>A0A0D9VHT9</accession>
<dbReference type="PANTHER" id="PTHR33165">
    <property type="entry name" value="F-BOX DOMAIN CONTAINING PROTEIN-LIKE-RELATED"/>
    <property type="match status" value="1"/>
</dbReference>
<protein>
    <recommendedName>
        <fullName evidence="4">F-box domain-containing protein</fullName>
    </recommendedName>
</protein>
<dbReference type="Gramene" id="LPERR02G18500.1">
    <property type="protein sequence ID" value="LPERR02G18500.1"/>
    <property type="gene ID" value="LPERR02G18500"/>
</dbReference>
<keyword evidence="3" id="KW-1185">Reference proteome</keyword>
<evidence type="ECO:0000256" key="1">
    <source>
        <dbReference type="SAM" id="MobiDB-lite"/>
    </source>
</evidence>